<comment type="caution">
    <text evidence="2">The sequence shown here is derived from an EMBL/GenBank/DDBJ whole genome shotgun (WGS) entry which is preliminary data.</text>
</comment>
<dbReference type="InterPro" id="IPR000415">
    <property type="entry name" value="Nitroreductase-like"/>
</dbReference>
<gene>
    <name evidence="2" type="ORF">HLB23_06805</name>
</gene>
<protein>
    <recommendedName>
        <fullName evidence="4">NAD(P)H nitroreductase</fullName>
    </recommendedName>
</protein>
<accession>A0A849C3N3</accession>
<dbReference type="PANTHER" id="PTHR23026:SF123">
    <property type="entry name" value="NAD(P)H NITROREDUCTASE RV3131-RELATED"/>
    <property type="match status" value="1"/>
</dbReference>
<evidence type="ECO:0000313" key="3">
    <source>
        <dbReference type="Proteomes" id="UP000586827"/>
    </source>
</evidence>
<name>A0A849C3N3_9NOCA</name>
<reference evidence="2 3" key="1">
    <citation type="submission" date="2020-05" db="EMBL/GenBank/DDBJ databases">
        <title>MicrobeNet Type strains.</title>
        <authorList>
            <person name="Nicholson A.C."/>
        </authorList>
    </citation>
    <scope>NUCLEOTIDE SEQUENCE [LARGE SCALE GENOMIC DNA]</scope>
    <source>
        <strain evidence="2 3">JCM 3224</strain>
    </source>
</reference>
<dbReference type="PANTHER" id="PTHR23026">
    <property type="entry name" value="NADPH NITROREDUCTASE"/>
    <property type="match status" value="1"/>
</dbReference>
<dbReference type="InterPro" id="IPR050627">
    <property type="entry name" value="Nitroreductase/BluB"/>
</dbReference>
<evidence type="ECO:0000256" key="1">
    <source>
        <dbReference type="SAM" id="MobiDB-lite"/>
    </source>
</evidence>
<dbReference type="GO" id="GO:0016491">
    <property type="term" value="F:oxidoreductase activity"/>
    <property type="evidence" value="ECO:0007669"/>
    <property type="project" value="InterPro"/>
</dbReference>
<dbReference type="Proteomes" id="UP000586827">
    <property type="component" value="Unassembled WGS sequence"/>
</dbReference>
<evidence type="ECO:0000313" key="2">
    <source>
        <dbReference type="EMBL" id="NNH69579.1"/>
    </source>
</evidence>
<dbReference type="RefSeq" id="WP_067522897.1">
    <property type="nucleotide sequence ID" value="NZ_JABELX010000003.1"/>
</dbReference>
<keyword evidence="3" id="KW-1185">Reference proteome</keyword>
<dbReference type="NCBIfam" id="NF047509">
    <property type="entry name" value="Rv3131_FMN_oxido"/>
    <property type="match status" value="1"/>
</dbReference>
<evidence type="ECO:0008006" key="4">
    <source>
        <dbReference type="Google" id="ProtNLM"/>
    </source>
</evidence>
<feature type="region of interest" description="Disordered" evidence="1">
    <location>
        <begin position="309"/>
        <end position="335"/>
    </location>
</feature>
<dbReference type="SUPFAM" id="SSF55469">
    <property type="entry name" value="FMN-dependent nitroreductase-like"/>
    <property type="match status" value="2"/>
</dbReference>
<sequence length="335" mass="37007">MRVDDDILTATAPDDSTVLAAMRSAIRAPSVHNTQPWRWRFDGTRLDLYADADRLLATTDPMGRQLVISCGSVLDHARTAFADRGWHTETVRLPNPQRPERLATIGFCPWHEPGADIRLRARAIERRRTDRLPLHEPAGWTAVPNSLRELCAPHHVEVDVLTESARSQLATESRRLGRLRNLDLLYEAELDWWVGHSGKRDGVPRSALTSKEELARVGVGRAFPAVPHSPRRPDLVDRSQLVVLSTTTSSVAQWLQTGEALSAVLLHCTAKGLATGAMTHMTELPAGRELLANLTSCPGTPQITIRIGTAPQDDEPVPPTPRRPLTDILTLPAKR</sequence>
<organism evidence="2 3">
    <name type="scientific">Nocardia uniformis</name>
    <dbReference type="NCBI Taxonomy" id="53432"/>
    <lineage>
        <taxon>Bacteria</taxon>
        <taxon>Bacillati</taxon>
        <taxon>Actinomycetota</taxon>
        <taxon>Actinomycetes</taxon>
        <taxon>Mycobacteriales</taxon>
        <taxon>Nocardiaceae</taxon>
        <taxon>Nocardia</taxon>
    </lineage>
</organism>
<dbReference type="Gene3D" id="3.40.109.10">
    <property type="entry name" value="NADH Oxidase"/>
    <property type="match status" value="1"/>
</dbReference>
<dbReference type="AlphaFoldDB" id="A0A849C3N3"/>
<proteinExistence type="predicted"/>
<dbReference type="EMBL" id="JABELX010000003">
    <property type="protein sequence ID" value="NNH69579.1"/>
    <property type="molecule type" value="Genomic_DNA"/>
</dbReference>